<evidence type="ECO:0000313" key="7">
    <source>
        <dbReference type="EMBL" id="KKR98872.1"/>
    </source>
</evidence>
<comment type="subcellular location">
    <subcellularLocation>
        <location evidence="1">Cell membrane</location>
        <topology evidence="1">Multi-pass membrane protein</topology>
    </subcellularLocation>
</comment>
<comment type="caution">
    <text evidence="7">The sequence shown here is derived from an EMBL/GenBank/DDBJ whole genome shotgun (WGS) entry which is preliminary data.</text>
</comment>
<dbReference type="InterPro" id="IPR022791">
    <property type="entry name" value="L-PG_synthase/AglD"/>
</dbReference>
<evidence type="ECO:0000256" key="4">
    <source>
        <dbReference type="ARBA" id="ARBA00022989"/>
    </source>
</evidence>
<dbReference type="EMBL" id="LCAW01000014">
    <property type="protein sequence ID" value="KKR98872.1"/>
    <property type="molecule type" value="Genomic_DNA"/>
</dbReference>
<feature type="transmembrane region" description="Helical" evidence="6">
    <location>
        <begin position="258"/>
        <end position="280"/>
    </location>
</feature>
<name>A0A0G0YEV5_9BACT</name>
<dbReference type="PANTHER" id="PTHR39087:SF2">
    <property type="entry name" value="UPF0104 MEMBRANE PROTEIN MJ1595"/>
    <property type="match status" value="1"/>
</dbReference>
<accession>A0A0G0YEV5</accession>
<evidence type="ECO:0008006" key="9">
    <source>
        <dbReference type="Google" id="ProtNLM"/>
    </source>
</evidence>
<feature type="transmembrane region" description="Helical" evidence="6">
    <location>
        <begin position="134"/>
        <end position="154"/>
    </location>
</feature>
<sequence>MHSKLFRSILFIASLLIGLGIFGFLIWREGWQEIAQTLILFGIWPFVGFVFISLLNFGLYSWRWQLILNHQIDKKGRLSFWRMYKHRMAGYAASYLTPAAQVGGEPVRIAMLMSDGVSSKKATSAVMLDITIELIAYIGFIIAGVALAVITNIASSYTLIGIGVGLFLMLVMLVGFLFGVSKGDGWFSKIFRVLRLGKFKSMKKVEVWLKETEQIMGAFLHTKKSFLLLISLLAVIVISFRVVEVFYIAFFFNVDLTFAQAFLTSTLPGIALLLPVPAGLGVFEGGFASLFAVIGIPLSAIAFALVIRLRDMIFIGVGITHLLRQGGKVVQDVVKK</sequence>
<evidence type="ECO:0000313" key="8">
    <source>
        <dbReference type="Proteomes" id="UP000033930"/>
    </source>
</evidence>
<dbReference type="Proteomes" id="UP000033930">
    <property type="component" value="Unassembled WGS sequence"/>
</dbReference>
<evidence type="ECO:0000256" key="3">
    <source>
        <dbReference type="ARBA" id="ARBA00022692"/>
    </source>
</evidence>
<feature type="transmembrane region" description="Helical" evidence="6">
    <location>
        <begin position="9"/>
        <end position="27"/>
    </location>
</feature>
<dbReference type="PANTHER" id="PTHR39087">
    <property type="entry name" value="UPF0104 MEMBRANE PROTEIN MJ1595"/>
    <property type="match status" value="1"/>
</dbReference>
<dbReference type="Pfam" id="PF03706">
    <property type="entry name" value="LPG_synthase_TM"/>
    <property type="match status" value="1"/>
</dbReference>
<feature type="transmembrane region" description="Helical" evidence="6">
    <location>
        <begin position="160"/>
        <end position="180"/>
    </location>
</feature>
<dbReference type="AlphaFoldDB" id="A0A0G0YEV5"/>
<dbReference type="NCBIfam" id="TIGR00374">
    <property type="entry name" value="flippase-like domain"/>
    <property type="match status" value="1"/>
</dbReference>
<dbReference type="GO" id="GO:0005886">
    <property type="term" value="C:plasma membrane"/>
    <property type="evidence" value="ECO:0007669"/>
    <property type="project" value="UniProtKB-SubCell"/>
</dbReference>
<keyword evidence="3 6" id="KW-0812">Transmembrane</keyword>
<organism evidence="7 8">
    <name type="scientific">Candidatus Uhrbacteria bacterium GW2011_GWC1_41_20</name>
    <dbReference type="NCBI Taxonomy" id="1618983"/>
    <lineage>
        <taxon>Bacteria</taxon>
        <taxon>Candidatus Uhriibacteriota</taxon>
    </lineage>
</organism>
<evidence type="ECO:0000256" key="2">
    <source>
        <dbReference type="ARBA" id="ARBA00022475"/>
    </source>
</evidence>
<evidence type="ECO:0000256" key="1">
    <source>
        <dbReference type="ARBA" id="ARBA00004651"/>
    </source>
</evidence>
<feature type="transmembrane region" description="Helical" evidence="6">
    <location>
        <begin position="287"/>
        <end position="307"/>
    </location>
</feature>
<evidence type="ECO:0000256" key="5">
    <source>
        <dbReference type="ARBA" id="ARBA00023136"/>
    </source>
</evidence>
<gene>
    <name evidence="7" type="ORF">UU50_C0014G0004</name>
</gene>
<feature type="transmembrane region" description="Helical" evidence="6">
    <location>
        <begin position="39"/>
        <end position="62"/>
    </location>
</feature>
<evidence type="ECO:0000256" key="6">
    <source>
        <dbReference type="SAM" id="Phobius"/>
    </source>
</evidence>
<keyword evidence="2" id="KW-1003">Cell membrane</keyword>
<keyword evidence="4 6" id="KW-1133">Transmembrane helix</keyword>
<reference evidence="7 8" key="1">
    <citation type="journal article" date="2015" name="Nature">
        <title>rRNA introns, odd ribosomes, and small enigmatic genomes across a large radiation of phyla.</title>
        <authorList>
            <person name="Brown C.T."/>
            <person name="Hug L.A."/>
            <person name="Thomas B.C."/>
            <person name="Sharon I."/>
            <person name="Castelle C.J."/>
            <person name="Singh A."/>
            <person name="Wilkins M.J."/>
            <person name="Williams K.H."/>
            <person name="Banfield J.F."/>
        </authorList>
    </citation>
    <scope>NUCLEOTIDE SEQUENCE [LARGE SCALE GENOMIC DNA]</scope>
</reference>
<feature type="transmembrane region" description="Helical" evidence="6">
    <location>
        <begin position="226"/>
        <end position="252"/>
    </location>
</feature>
<proteinExistence type="predicted"/>
<protein>
    <recommendedName>
        <fullName evidence="9">Lysylphosphatidylglycerol synthetase/UPF0104</fullName>
    </recommendedName>
</protein>
<keyword evidence="5 6" id="KW-0472">Membrane</keyword>